<dbReference type="EMBL" id="CAJJDM010000057">
    <property type="protein sequence ID" value="CAD8076616.1"/>
    <property type="molecule type" value="Genomic_DNA"/>
</dbReference>
<comment type="caution">
    <text evidence="1">The sequence shown here is derived from an EMBL/GenBank/DDBJ whole genome shotgun (WGS) entry which is preliminary data.</text>
</comment>
<organism evidence="1 2">
    <name type="scientific">Paramecium primaurelia</name>
    <dbReference type="NCBI Taxonomy" id="5886"/>
    <lineage>
        <taxon>Eukaryota</taxon>
        <taxon>Sar</taxon>
        <taxon>Alveolata</taxon>
        <taxon>Ciliophora</taxon>
        <taxon>Intramacronucleata</taxon>
        <taxon>Oligohymenophorea</taxon>
        <taxon>Peniculida</taxon>
        <taxon>Parameciidae</taxon>
        <taxon>Paramecium</taxon>
    </lineage>
</organism>
<evidence type="ECO:0000313" key="1">
    <source>
        <dbReference type="EMBL" id="CAD8076616.1"/>
    </source>
</evidence>
<reference evidence="1" key="1">
    <citation type="submission" date="2021-01" db="EMBL/GenBank/DDBJ databases">
        <authorList>
            <consortium name="Genoscope - CEA"/>
            <person name="William W."/>
        </authorList>
    </citation>
    <scope>NUCLEOTIDE SEQUENCE</scope>
</reference>
<proteinExistence type="predicted"/>
<evidence type="ECO:0000313" key="2">
    <source>
        <dbReference type="Proteomes" id="UP000688137"/>
    </source>
</evidence>
<keyword evidence="2" id="KW-1185">Reference proteome</keyword>
<gene>
    <name evidence="1" type="ORF">PPRIM_AZ9-3.1.T0560236</name>
</gene>
<name>A0A8S1MIS1_PARPR</name>
<accession>A0A8S1MIS1</accession>
<sequence length="92" mass="10447">MDESSDRVNGFIDSIYEQICLKAAPEQKKDQRTSTELVKLPDPPQVKIDVIIKITPDETKSFRQKRSFQQIYLQMFVIIEGGSSSTRRAGGI</sequence>
<dbReference type="Proteomes" id="UP000688137">
    <property type="component" value="Unassembled WGS sequence"/>
</dbReference>
<protein>
    <submittedName>
        <fullName evidence="1">Uncharacterized protein</fullName>
    </submittedName>
</protein>
<dbReference type="AlphaFoldDB" id="A0A8S1MIS1"/>